<keyword evidence="4" id="KW-0812">Transmembrane</keyword>
<dbReference type="PANTHER" id="PTHR42838:SF2">
    <property type="entry name" value="NITROUS-OXIDE REDUCTASE"/>
    <property type="match status" value="1"/>
</dbReference>
<evidence type="ECO:0000256" key="1">
    <source>
        <dbReference type="ARBA" id="ARBA00004196"/>
    </source>
</evidence>
<comment type="subcellular location">
    <subcellularLocation>
        <location evidence="1">Cell envelope</location>
    </subcellularLocation>
</comment>
<dbReference type="InterPro" id="IPR002429">
    <property type="entry name" value="CcO_II-like_C"/>
</dbReference>
<reference evidence="6" key="1">
    <citation type="submission" date="2020-10" db="EMBL/GenBank/DDBJ databases">
        <title>Connecting structure to function with the recovery of over 1000 high-quality activated sludge metagenome-assembled genomes encoding full-length rRNA genes using long-read sequencing.</title>
        <authorList>
            <person name="Singleton C.M."/>
            <person name="Petriglieri F."/>
            <person name="Kristensen J.M."/>
            <person name="Kirkegaard R.H."/>
            <person name="Michaelsen T.Y."/>
            <person name="Andersen M.H."/>
            <person name="Karst S.M."/>
            <person name="Dueholm M.S."/>
            <person name="Nielsen P.H."/>
            <person name="Albertsen M."/>
        </authorList>
    </citation>
    <scope>NUCLEOTIDE SEQUENCE</scope>
    <source>
        <strain evidence="6">EsbW_18-Q3-R4-48_MAXAC.044</strain>
    </source>
</reference>
<sequence length="182" mass="20980">MSAILPPSNRLWWKQPIDKVEWAWIGIAFVWGMIMFVMMVYWHVFGKQNLSNEVYKTTPEMFAAKAEKFIAENTLRTETDLNGQQVPVVKIPPGGDGFLIARLWNWYPILELEKGQTYKIHLSSMDYLHGFSLQPVNINIEVIPGYEHVVRMTPTKSGTYAIVCNEYCGIGHHTMLGRIYVK</sequence>
<keyword evidence="4" id="KW-0472">Membrane</keyword>
<dbReference type="AlphaFoldDB" id="A0A9D7F4G3"/>
<evidence type="ECO:0000256" key="3">
    <source>
        <dbReference type="ARBA" id="ARBA00023008"/>
    </source>
</evidence>
<comment type="caution">
    <text evidence="6">The sequence shown here is derived from an EMBL/GenBank/DDBJ whole genome shotgun (WGS) entry which is preliminary data.</text>
</comment>
<feature type="transmembrane region" description="Helical" evidence="4">
    <location>
        <begin position="22"/>
        <end position="42"/>
    </location>
</feature>
<protein>
    <submittedName>
        <fullName evidence="6">Cytochrome C oxidase subunit II</fullName>
    </submittedName>
</protein>
<organism evidence="6 7">
    <name type="scientific">Candidatus Propionivibrio dominans</name>
    <dbReference type="NCBI Taxonomy" id="2954373"/>
    <lineage>
        <taxon>Bacteria</taxon>
        <taxon>Pseudomonadati</taxon>
        <taxon>Pseudomonadota</taxon>
        <taxon>Betaproteobacteria</taxon>
        <taxon>Rhodocyclales</taxon>
        <taxon>Rhodocyclaceae</taxon>
        <taxon>Propionivibrio</taxon>
    </lineage>
</organism>
<accession>A0A9D7F4G3</accession>
<gene>
    <name evidence="6" type="ORF">IPJ48_01450</name>
</gene>
<dbReference type="GO" id="GO:0016020">
    <property type="term" value="C:membrane"/>
    <property type="evidence" value="ECO:0007669"/>
    <property type="project" value="InterPro"/>
</dbReference>
<dbReference type="Proteomes" id="UP000886602">
    <property type="component" value="Unassembled WGS sequence"/>
</dbReference>
<dbReference type="Pfam" id="PF00116">
    <property type="entry name" value="COX2"/>
    <property type="match status" value="1"/>
</dbReference>
<feature type="domain" description="Cytochrome oxidase subunit II copper A binding" evidence="5">
    <location>
        <begin position="92"/>
        <end position="182"/>
    </location>
</feature>
<dbReference type="InterPro" id="IPR051403">
    <property type="entry name" value="NosZ/Cyto_c_oxidase_sub2"/>
</dbReference>
<dbReference type="GO" id="GO:0030313">
    <property type="term" value="C:cell envelope"/>
    <property type="evidence" value="ECO:0007669"/>
    <property type="project" value="UniProtKB-SubCell"/>
</dbReference>
<dbReference type="GO" id="GO:0004129">
    <property type="term" value="F:cytochrome-c oxidase activity"/>
    <property type="evidence" value="ECO:0007669"/>
    <property type="project" value="InterPro"/>
</dbReference>
<dbReference type="InterPro" id="IPR008972">
    <property type="entry name" value="Cupredoxin"/>
</dbReference>
<evidence type="ECO:0000259" key="5">
    <source>
        <dbReference type="PROSITE" id="PS50857"/>
    </source>
</evidence>
<dbReference type="Gene3D" id="2.60.40.420">
    <property type="entry name" value="Cupredoxins - blue copper proteins"/>
    <property type="match status" value="1"/>
</dbReference>
<dbReference type="CDD" id="cd13917">
    <property type="entry name" value="CuRO_HCO_II_like_4"/>
    <property type="match status" value="1"/>
</dbReference>
<evidence type="ECO:0000313" key="6">
    <source>
        <dbReference type="EMBL" id="MBK7421852.1"/>
    </source>
</evidence>
<keyword evidence="4" id="KW-1133">Transmembrane helix</keyword>
<keyword evidence="3" id="KW-0186">Copper</keyword>
<dbReference type="EMBL" id="JADJNC010000003">
    <property type="protein sequence ID" value="MBK7421852.1"/>
    <property type="molecule type" value="Genomic_DNA"/>
</dbReference>
<name>A0A9D7F4G3_9RHOO</name>
<evidence type="ECO:0000256" key="2">
    <source>
        <dbReference type="ARBA" id="ARBA00022723"/>
    </source>
</evidence>
<keyword evidence="2" id="KW-0479">Metal-binding</keyword>
<dbReference type="SUPFAM" id="SSF49503">
    <property type="entry name" value="Cupredoxins"/>
    <property type="match status" value="1"/>
</dbReference>
<proteinExistence type="predicted"/>
<dbReference type="PROSITE" id="PS50857">
    <property type="entry name" value="COX2_CUA"/>
    <property type="match status" value="1"/>
</dbReference>
<dbReference type="PANTHER" id="PTHR42838">
    <property type="entry name" value="CYTOCHROME C OXIDASE SUBUNIT II"/>
    <property type="match status" value="1"/>
</dbReference>
<evidence type="ECO:0000256" key="4">
    <source>
        <dbReference type="SAM" id="Phobius"/>
    </source>
</evidence>
<dbReference type="GO" id="GO:0005507">
    <property type="term" value="F:copper ion binding"/>
    <property type="evidence" value="ECO:0007669"/>
    <property type="project" value="InterPro"/>
</dbReference>
<evidence type="ECO:0000313" key="7">
    <source>
        <dbReference type="Proteomes" id="UP000886602"/>
    </source>
</evidence>